<dbReference type="GO" id="GO:0035770">
    <property type="term" value="C:ribonucleoprotein granule"/>
    <property type="evidence" value="ECO:0007669"/>
    <property type="project" value="TreeGrafter"/>
</dbReference>
<feature type="region of interest" description="Disordered" evidence="1">
    <location>
        <begin position="67"/>
        <end position="87"/>
    </location>
</feature>
<dbReference type="AlphaFoldDB" id="C5K9L5"/>
<dbReference type="GO" id="GO:0000963">
    <property type="term" value="P:mitochondrial RNA processing"/>
    <property type="evidence" value="ECO:0007669"/>
    <property type="project" value="TreeGrafter"/>
</dbReference>
<evidence type="ECO:0000313" key="4">
    <source>
        <dbReference type="Proteomes" id="UP000007800"/>
    </source>
</evidence>
<accession>C5K9L5</accession>
<feature type="transmembrane region" description="Helical" evidence="2">
    <location>
        <begin position="7"/>
        <end position="25"/>
    </location>
</feature>
<reference evidence="3 4" key="1">
    <citation type="submission" date="2008-07" db="EMBL/GenBank/DDBJ databases">
        <authorList>
            <person name="El-Sayed N."/>
            <person name="Caler E."/>
            <person name="Inman J."/>
            <person name="Amedeo P."/>
            <person name="Hass B."/>
            <person name="Wortman J."/>
        </authorList>
    </citation>
    <scope>NUCLEOTIDE SEQUENCE [LARGE SCALE GENOMIC DNA]</scope>
    <source>
        <strain evidence="4">ATCC 50983 / TXsc</strain>
    </source>
</reference>
<dbReference type="GO" id="GO:0005759">
    <property type="term" value="C:mitochondrial matrix"/>
    <property type="evidence" value="ECO:0007669"/>
    <property type="project" value="TreeGrafter"/>
</dbReference>
<dbReference type="GeneID" id="9049106"/>
<sequence>MVFDINDILYYVVTIALIIWLYRIFSTSPTTTGEVPAKEVAGVDEAVPESSGPVPVATTGAAVHEECAQEQGTDITEKEETTDETPTVESVHLNVAAEAVAEIVAAAVLVNEVTRRSSKEEEKDAMVSPTALLGPAASDTNGPNARRVGGHSNQRQATANEFEIQRSILAAANSRSISSLLLIVEKHLDELNSVNVSTLIHRLASITQNQEQNQRVLANDPRVKEVLRRAIDLAPTSSCQSLSNICWAIGKLQMVEEKDVVRAIVEAAKSQLEELMDLVAEKVANTLYTFKPQEVSNLLYAYGRLNCYNEKLLQEICACVATMMPRYDGQGVGNVICSLAKLKYPCIQLMDAIAADVVMTPYKYGRFLISKVLRPLHSLGYTNLSMLVTASSHVLDNSAADVRIDDIITVMQGFAQESVKAPTASSEGTMLKPSPRSLASTFPDYEGAGRRVGALMQATAMKFSTVAKLEEISLEKIVQLFNLMARLGMKSKPNNGGFLLSACARILQNLDTMNEEQIKSILRSCAAMELALTSFEERLLNEIVDPDDSFIMGAASSTATGSVSCSSPESFVNAPAASESMPVDLISADCVPMLPESVTECGWSPESLEYLFETDAEHLAHYYHHQSRGDVRW</sequence>
<feature type="compositionally biased region" description="Basic and acidic residues" evidence="1">
    <location>
        <begin position="116"/>
        <end position="125"/>
    </location>
</feature>
<keyword evidence="2" id="KW-1133">Transmembrane helix</keyword>
<proteinExistence type="predicted"/>
<protein>
    <submittedName>
        <fullName evidence="3">Uncharacterized protein</fullName>
    </submittedName>
</protein>
<keyword evidence="2" id="KW-0472">Membrane</keyword>
<evidence type="ECO:0000256" key="2">
    <source>
        <dbReference type="SAM" id="Phobius"/>
    </source>
</evidence>
<dbReference type="GO" id="GO:0044528">
    <property type="term" value="P:regulation of mitochondrial mRNA stability"/>
    <property type="evidence" value="ECO:0007669"/>
    <property type="project" value="TreeGrafter"/>
</dbReference>
<dbReference type="PANTHER" id="PTHR21228">
    <property type="entry name" value="FAST LEU-RICH DOMAIN-CONTAINING"/>
    <property type="match status" value="1"/>
</dbReference>
<dbReference type="PANTHER" id="PTHR21228:SF40">
    <property type="entry name" value="LD45607P"/>
    <property type="match status" value="1"/>
</dbReference>
<dbReference type="GO" id="GO:0003723">
    <property type="term" value="F:RNA binding"/>
    <property type="evidence" value="ECO:0007669"/>
    <property type="project" value="TreeGrafter"/>
</dbReference>
<dbReference type="OrthoDB" id="442505at2759"/>
<organism evidence="4">
    <name type="scientific">Perkinsus marinus (strain ATCC 50983 / TXsc)</name>
    <dbReference type="NCBI Taxonomy" id="423536"/>
    <lineage>
        <taxon>Eukaryota</taxon>
        <taxon>Sar</taxon>
        <taxon>Alveolata</taxon>
        <taxon>Perkinsozoa</taxon>
        <taxon>Perkinsea</taxon>
        <taxon>Perkinsida</taxon>
        <taxon>Perkinsidae</taxon>
        <taxon>Perkinsus</taxon>
    </lineage>
</organism>
<name>C5K9L5_PERM5</name>
<evidence type="ECO:0000256" key="1">
    <source>
        <dbReference type="SAM" id="MobiDB-lite"/>
    </source>
</evidence>
<evidence type="ECO:0000313" key="3">
    <source>
        <dbReference type="EMBL" id="EER18787.1"/>
    </source>
</evidence>
<dbReference type="OMA" id="HEECAQE"/>
<feature type="region of interest" description="Disordered" evidence="1">
    <location>
        <begin position="116"/>
        <end position="156"/>
    </location>
</feature>
<dbReference type="Proteomes" id="UP000007800">
    <property type="component" value="Unassembled WGS sequence"/>
</dbReference>
<gene>
    <name evidence="3" type="ORF">Pmar_PMAR006407</name>
</gene>
<dbReference type="EMBL" id="GG671513">
    <property type="protein sequence ID" value="EER18787.1"/>
    <property type="molecule type" value="Genomic_DNA"/>
</dbReference>
<dbReference type="RefSeq" id="XP_002786991.1">
    <property type="nucleotide sequence ID" value="XM_002786945.1"/>
</dbReference>
<dbReference type="InParanoid" id="C5K9L5"/>
<dbReference type="InterPro" id="IPR050870">
    <property type="entry name" value="FAST_kinase"/>
</dbReference>
<keyword evidence="2" id="KW-0812">Transmembrane</keyword>
<keyword evidence="4" id="KW-1185">Reference proteome</keyword>